<dbReference type="EMBL" id="CP051128">
    <property type="protein sequence ID" value="QIZ10905.1"/>
    <property type="molecule type" value="Genomic_DNA"/>
</dbReference>
<sequence>MKDFCKLITNPVTSMIQTMKEIRQSGRFKRLTFEGKSKDELFQMGETFNHMIDLLETNYEKHKQFVSNASHEFKTPLTIIESYASLLKRRGLTEPELFSESIEAIHSEAIRMKEMTEQLLLLAKHHEQWNIQIAVLNLAELLPETVNAFRSGYPREIYFQMKNKLIVGALSGLLILGGAVAVGASKKDTRVDDSIHQDDKKIGSKVNKKKVENETEHGQTVIKVKADDTNSGDITTADDGVHQNRHSGDDDNKADDGAHQNRHSGDDDNKADDDNS</sequence>
<name>A0A6H1PBR5_PRIMG</name>
<comment type="catalytic activity">
    <reaction evidence="1">
        <text>ATP + protein L-histidine = ADP + protein N-phospho-L-histidine.</text>
        <dbReference type="EC" id="2.7.13.3"/>
    </reaction>
</comment>
<dbReference type="Gene3D" id="6.10.340.10">
    <property type="match status" value="1"/>
</dbReference>
<dbReference type="SMART" id="SM00388">
    <property type="entry name" value="HisKA"/>
    <property type="match status" value="1"/>
</dbReference>
<dbReference type="InterPro" id="IPR050398">
    <property type="entry name" value="HssS/ArlS-like"/>
</dbReference>
<dbReference type="SUPFAM" id="SSF47384">
    <property type="entry name" value="Homodimeric domain of signal transducing histidine kinase"/>
    <property type="match status" value="1"/>
</dbReference>
<gene>
    <name evidence="16" type="ORF">HFZ78_11270</name>
</gene>
<evidence type="ECO:0000313" key="17">
    <source>
        <dbReference type="Proteomes" id="UP000501868"/>
    </source>
</evidence>
<dbReference type="PROSITE" id="PS50885">
    <property type="entry name" value="HAMP"/>
    <property type="match status" value="1"/>
</dbReference>
<dbReference type="SMART" id="SM00304">
    <property type="entry name" value="HAMP"/>
    <property type="match status" value="1"/>
</dbReference>
<keyword evidence="12 14" id="KW-0472">Membrane</keyword>
<evidence type="ECO:0000256" key="5">
    <source>
        <dbReference type="ARBA" id="ARBA00022475"/>
    </source>
</evidence>
<dbReference type="CDD" id="cd06225">
    <property type="entry name" value="HAMP"/>
    <property type="match status" value="1"/>
</dbReference>
<evidence type="ECO:0000256" key="8">
    <source>
        <dbReference type="ARBA" id="ARBA00022692"/>
    </source>
</evidence>
<dbReference type="AlphaFoldDB" id="A0A6H1PBR5"/>
<keyword evidence="6" id="KW-0597">Phosphoprotein</keyword>
<dbReference type="FunFam" id="1.10.287.130:FF:000001">
    <property type="entry name" value="Two-component sensor histidine kinase"/>
    <property type="match status" value="1"/>
</dbReference>
<evidence type="ECO:0000259" key="15">
    <source>
        <dbReference type="PROSITE" id="PS50885"/>
    </source>
</evidence>
<dbReference type="Pfam" id="PF00672">
    <property type="entry name" value="HAMP"/>
    <property type="match status" value="1"/>
</dbReference>
<keyword evidence="8 14" id="KW-0812">Transmembrane</keyword>
<dbReference type="InterPro" id="IPR003661">
    <property type="entry name" value="HisK_dim/P_dom"/>
</dbReference>
<evidence type="ECO:0000256" key="7">
    <source>
        <dbReference type="ARBA" id="ARBA00022679"/>
    </source>
</evidence>
<dbReference type="GO" id="GO:0000155">
    <property type="term" value="F:phosphorelay sensor kinase activity"/>
    <property type="evidence" value="ECO:0007669"/>
    <property type="project" value="InterPro"/>
</dbReference>
<evidence type="ECO:0000256" key="12">
    <source>
        <dbReference type="ARBA" id="ARBA00023136"/>
    </source>
</evidence>
<dbReference type="PANTHER" id="PTHR45528:SF12">
    <property type="entry name" value="SENSOR HISTIDINE KINASE ARSS"/>
    <property type="match status" value="1"/>
</dbReference>
<protein>
    <recommendedName>
        <fullName evidence="4">histidine kinase</fullName>
        <ecNumber evidence="4">2.7.13.3</ecNumber>
    </recommendedName>
</protein>
<evidence type="ECO:0000256" key="10">
    <source>
        <dbReference type="ARBA" id="ARBA00022989"/>
    </source>
</evidence>
<evidence type="ECO:0000256" key="2">
    <source>
        <dbReference type="ARBA" id="ARBA00004141"/>
    </source>
</evidence>
<dbReference type="InterPro" id="IPR036097">
    <property type="entry name" value="HisK_dim/P_sf"/>
</dbReference>
<dbReference type="InterPro" id="IPR003660">
    <property type="entry name" value="HAMP_dom"/>
</dbReference>
<feature type="region of interest" description="Disordered" evidence="13">
    <location>
        <begin position="210"/>
        <end position="276"/>
    </location>
</feature>
<evidence type="ECO:0000256" key="6">
    <source>
        <dbReference type="ARBA" id="ARBA00022553"/>
    </source>
</evidence>
<dbReference type="Pfam" id="PF00512">
    <property type="entry name" value="HisKA"/>
    <property type="match status" value="1"/>
</dbReference>
<keyword evidence="10 14" id="KW-1133">Transmembrane helix</keyword>
<keyword evidence="7" id="KW-0808">Transferase</keyword>
<reference evidence="16 17" key="2">
    <citation type="submission" date="2020-04" db="EMBL/GenBank/DDBJ databases">
        <authorList>
            <person name="Fomenkov A."/>
            <person name="Anton B.P."/>
            <person name="Roberts R.J."/>
        </authorList>
    </citation>
    <scope>NUCLEOTIDE SEQUENCE [LARGE SCALE GENOMIC DNA]</scope>
    <source>
        <strain evidence="16 17">S2</strain>
    </source>
</reference>
<proteinExistence type="predicted"/>
<keyword evidence="11" id="KW-0902">Two-component regulatory system</keyword>
<keyword evidence="5" id="KW-1003">Cell membrane</keyword>
<dbReference type="Gene3D" id="1.10.287.130">
    <property type="match status" value="1"/>
</dbReference>
<evidence type="ECO:0000256" key="9">
    <source>
        <dbReference type="ARBA" id="ARBA00022777"/>
    </source>
</evidence>
<evidence type="ECO:0000256" key="3">
    <source>
        <dbReference type="ARBA" id="ARBA00004236"/>
    </source>
</evidence>
<evidence type="ECO:0000256" key="4">
    <source>
        <dbReference type="ARBA" id="ARBA00012438"/>
    </source>
</evidence>
<evidence type="ECO:0000256" key="13">
    <source>
        <dbReference type="SAM" id="MobiDB-lite"/>
    </source>
</evidence>
<dbReference type="GO" id="GO:0005886">
    <property type="term" value="C:plasma membrane"/>
    <property type="evidence" value="ECO:0007669"/>
    <property type="project" value="UniProtKB-SubCell"/>
</dbReference>
<accession>A0A6H1PBR5</accession>
<feature type="transmembrane region" description="Helical" evidence="14">
    <location>
        <begin position="165"/>
        <end position="184"/>
    </location>
</feature>
<reference evidence="16 17" key="1">
    <citation type="submission" date="2020-04" db="EMBL/GenBank/DDBJ databases">
        <title>Genome-Wide Identification of 5-Methylcytosine Sites in Bacterial Genomes By High-Throughput Sequencing of MspJI Restriction Fragments.</title>
        <authorList>
            <person name="Wu V."/>
        </authorList>
    </citation>
    <scope>NUCLEOTIDE SEQUENCE [LARGE SCALE GENOMIC DNA]</scope>
    <source>
        <strain evidence="16 17">S2</strain>
    </source>
</reference>
<keyword evidence="9 16" id="KW-0418">Kinase</keyword>
<feature type="compositionally biased region" description="Basic and acidic residues" evidence="13">
    <location>
        <begin position="239"/>
        <end position="268"/>
    </location>
</feature>
<organism evidence="16 17">
    <name type="scientific">Priestia megaterium</name>
    <name type="common">Bacillus megaterium</name>
    <dbReference type="NCBI Taxonomy" id="1404"/>
    <lineage>
        <taxon>Bacteria</taxon>
        <taxon>Bacillati</taxon>
        <taxon>Bacillota</taxon>
        <taxon>Bacilli</taxon>
        <taxon>Bacillales</taxon>
        <taxon>Bacillaceae</taxon>
        <taxon>Priestia</taxon>
    </lineage>
</organism>
<evidence type="ECO:0000256" key="1">
    <source>
        <dbReference type="ARBA" id="ARBA00000085"/>
    </source>
</evidence>
<dbReference type="EC" id="2.7.13.3" evidence="4"/>
<evidence type="ECO:0000313" key="16">
    <source>
        <dbReference type="EMBL" id="QIZ10905.1"/>
    </source>
</evidence>
<evidence type="ECO:0000256" key="14">
    <source>
        <dbReference type="SAM" id="Phobius"/>
    </source>
</evidence>
<feature type="domain" description="HAMP" evidence="15">
    <location>
        <begin position="6"/>
        <end position="60"/>
    </location>
</feature>
<dbReference type="PANTHER" id="PTHR45528">
    <property type="entry name" value="SENSOR HISTIDINE KINASE CPXA"/>
    <property type="match status" value="1"/>
</dbReference>
<evidence type="ECO:0000256" key="11">
    <source>
        <dbReference type="ARBA" id="ARBA00023012"/>
    </source>
</evidence>
<dbReference type="Proteomes" id="UP000501868">
    <property type="component" value="Chromosome"/>
</dbReference>
<dbReference type="CDD" id="cd00082">
    <property type="entry name" value="HisKA"/>
    <property type="match status" value="1"/>
</dbReference>
<comment type="subcellular location">
    <subcellularLocation>
        <location evidence="3">Cell membrane</location>
    </subcellularLocation>
    <subcellularLocation>
        <location evidence="2">Membrane</location>
        <topology evidence="2">Multi-pass membrane protein</topology>
    </subcellularLocation>
</comment>